<gene>
    <name evidence="1" type="ORF">E6C27_scaffold588G00190</name>
</gene>
<comment type="caution">
    <text evidence="1">The sequence shown here is derived from an EMBL/GenBank/DDBJ whole genome shotgun (WGS) entry which is preliminary data.</text>
</comment>
<name>A0A5A7TJ70_CUCMM</name>
<sequence length="114" mass="13148">MELEMIVLATANEEASWLQSLLSEIPTWERSIPAILIHYDSTAAIAKVQNYYYNGKRRQIRPKHSIIRELLITGAVIMDYVRSDDNLADLLMKGLTREKVFKTLERMGLKPIQT</sequence>
<dbReference type="Proteomes" id="UP000321393">
    <property type="component" value="Unassembled WGS sequence"/>
</dbReference>
<dbReference type="CDD" id="cd09272">
    <property type="entry name" value="RNase_HI_RT_Ty1"/>
    <property type="match status" value="1"/>
</dbReference>
<accession>A0A5A7TJ70</accession>
<proteinExistence type="predicted"/>
<dbReference type="OrthoDB" id="8007265at2759"/>
<organism evidence="1 2">
    <name type="scientific">Cucumis melo var. makuwa</name>
    <name type="common">Oriental melon</name>
    <dbReference type="NCBI Taxonomy" id="1194695"/>
    <lineage>
        <taxon>Eukaryota</taxon>
        <taxon>Viridiplantae</taxon>
        <taxon>Streptophyta</taxon>
        <taxon>Embryophyta</taxon>
        <taxon>Tracheophyta</taxon>
        <taxon>Spermatophyta</taxon>
        <taxon>Magnoliopsida</taxon>
        <taxon>eudicotyledons</taxon>
        <taxon>Gunneridae</taxon>
        <taxon>Pentapetalae</taxon>
        <taxon>rosids</taxon>
        <taxon>fabids</taxon>
        <taxon>Cucurbitales</taxon>
        <taxon>Cucurbitaceae</taxon>
        <taxon>Benincaseae</taxon>
        <taxon>Cucumis</taxon>
    </lineage>
</organism>
<dbReference type="EMBL" id="SSTE01015302">
    <property type="protein sequence ID" value="KAA0043364.1"/>
    <property type="molecule type" value="Genomic_DNA"/>
</dbReference>
<dbReference type="AlphaFoldDB" id="A0A5A7TJ70"/>
<protein>
    <submittedName>
        <fullName evidence="1">Retrovirus-related Pol polyprotein from transposon TNT 1-94</fullName>
    </submittedName>
</protein>
<reference evidence="1 2" key="1">
    <citation type="submission" date="2019-08" db="EMBL/GenBank/DDBJ databases">
        <title>Draft genome sequences of two oriental melons (Cucumis melo L. var makuwa).</title>
        <authorList>
            <person name="Kwon S.-Y."/>
        </authorList>
    </citation>
    <scope>NUCLEOTIDE SEQUENCE [LARGE SCALE GENOMIC DNA]</scope>
    <source>
        <strain evidence="2">cv. SW 3</strain>
        <tissue evidence="1">Leaf</tissue>
    </source>
</reference>
<evidence type="ECO:0000313" key="2">
    <source>
        <dbReference type="Proteomes" id="UP000321393"/>
    </source>
</evidence>
<evidence type="ECO:0000313" key="1">
    <source>
        <dbReference type="EMBL" id="KAA0043364.1"/>
    </source>
</evidence>